<evidence type="ECO:0000313" key="1">
    <source>
        <dbReference type="EMBL" id="KCV83681.1"/>
    </source>
</evidence>
<dbReference type="STRING" id="1461693.ATO10_02935"/>
<name>A0A058ZS82_9RHOB</name>
<dbReference type="AlphaFoldDB" id="A0A058ZS82"/>
<protein>
    <submittedName>
        <fullName evidence="1">Uncharacterized protein</fullName>
    </submittedName>
</protein>
<accession>A0A058ZS82</accession>
<gene>
    <name evidence="1" type="ORF">ATO10_02935</name>
</gene>
<reference evidence="1 2" key="1">
    <citation type="submission" date="2013-04" db="EMBL/GenBank/DDBJ databases">
        <title>Shimia sp. 22II-S11-Z10 Genome Sequencing.</title>
        <authorList>
            <person name="Lai Q."/>
            <person name="Li G."/>
            <person name="Shao Z."/>
        </authorList>
    </citation>
    <scope>NUCLEOTIDE SEQUENCE [LARGE SCALE GENOMIC DNA]</scope>
    <source>
        <strain evidence="2">22II-S11-Z10</strain>
    </source>
</reference>
<organism evidence="1 2">
    <name type="scientific">Actibacterium atlanticum</name>
    <dbReference type="NCBI Taxonomy" id="1461693"/>
    <lineage>
        <taxon>Bacteria</taxon>
        <taxon>Pseudomonadati</taxon>
        <taxon>Pseudomonadota</taxon>
        <taxon>Alphaproteobacteria</taxon>
        <taxon>Rhodobacterales</taxon>
        <taxon>Roseobacteraceae</taxon>
        <taxon>Actibacterium</taxon>
    </lineage>
</organism>
<dbReference type="Proteomes" id="UP000024836">
    <property type="component" value="Unassembled WGS sequence"/>
</dbReference>
<sequence length="70" mass="7305">MVHVAVTLPCTFLMDALPCAGLKGPTAVPMDPSNISGFIWLVTRVVPVENWIVAQGTGPALVESGQPCTV</sequence>
<comment type="caution">
    <text evidence="1">The sequence shown here is derived from an EMBL/GenBank/DDBJ whole genome shotgun (WGS) entry which is preliminary data.</text>
</comment>
<proteinExistence type="predicted"/>
<evidence type="ECO:0000313" key="2">
    <source>
        <dbReference type="Proteomes" id="UP000024836"/>
    </source>
</evidence>
<keyword evidence="2" id="KW-1185">Reference proteome</keyword>
<dbReference type="EMBL" id="AQQY01000001">
    <property type="protein sequence ID" value="KCV83681.1"/>
    <property type="molecule type" value="Genomic_DNA"/>
</dbReference>